<evidence type="ECO:0000313" key="3">
    <source>
        <dbReference type="Proteomes" id="UP001352852"/>
    </source>
</evidence>
<protein>
    <submittedName>
        <fullName evidence="2">Uncharacterized protein</fullName>
    </submittedName>
</protein>
<dbReference type="Proteomes" id="UP001352852">
    <property type="component" value="Unassembled WGS sequence"/>
</dbReference>
<name>A0ABU7ES45_9TELE</name>
<proteinExistence type="predicted"/>
<evidence type="ECO:0000313" key="2">
    <source>
        <dbReference type="EMBL" id="MED6289439.1"/>
    </source>
</evidence>
<gene>
    <name evidence="2" type="ORF">CHARACLAT_002787</name>
</gene>
<evidence type="ECO:0000256" key="1">
    <source>
        <dbReference type="SAM" id="MobiDB-lite"/>
    </source>
</evidence>
<keyword evidence="3" id="KW-1185">Reference proteome</keyword>
<dbReference type="EMBL" id="JAHUTJ010065693">
    <property type="protein sequence ID" value="MED6289439.1"/>
    <property type="molecule type" value="Genomic_DNA"/>
</dbReference>
<reference evidence="2 3" key="1">
    <citation type="submission" date="2021-06" db="EMBL/GenBank/DDBJ databases">
        <authorList>
            <person name="Palmer J.M."/>
        </authorList>
    </citation>
    <scope>NUCLEOTIDE SEQUENCE [LARGE SCALE GENOMIC DNA]</scope>
    <source>
        <strain evidence="2 3">CL_MEX2019</strain>
        <tissue evidence="2">Muscle</tissue>
    </source>
</reference>
<feature type="region of interest" description="Disordered" evidence="1">
    <location>
        <begin position="172"/>
        <end position="198"/>
    </location>
</feature>
<accession>A0ABU7ES45</accession>
<comment type="caution">
    <text evidence="2">The sequence shown here is derived from an EMBL/GenBank/DDBJ whole genome shotgun (WGS) entry which is preliminary data.</text>
</comment>
<organism evidence="2 3">
    <name type="scientific">Characodon lateralis</name>
    <dbReference type="NCBI Taxonomy" id="208331"/>
    <lineage>
        <taxon>Eukaryota</taxon>
        <taxon>Metazoa</taxon>
        <taxon>Chordata</taxon>
        <taxon>Craniata</taxon>
        <taxon>Vertebrata</taxon>
        <taxon>Euteleostomi</taxon>
        <taxon>Actinopterygii</taxon>
        <taxon>Neopterygii</taxon>
        <taxon>Teleostei</taxon>
        <taxon>Neoteleostei</taxon>
        <taxon>Acanthomorphata</taxon>
        <taxon>Ovalentaria</taxon>
        <taxon>Atherinomorphae</taxon>
        <taxon>Cyprinodontiformes</taxon>
        <taxon>Goodeidae</taxon>
        <taxon>Characodon</taxon>
    </lineage>
</organism>
<sequence length="198" mass="22080">MRTTQPRKKPTLQSIPFPLVFSLLPPHLLKLTSKFTSDFPPKNLLIAPPIAPHWICCLDLTTPTALLSCLSTFHSCTVVFIFFSGTTRQTPLANHIPQSANISLLPFKPHSLLEISLRPPSNRIWTLDHFLTWQLLLRHPPVCSSATCSPSYGPTWTIGTLQPNLHRRSVPDLHLSPGGSISTRTPDDRHVPTPRIPV</sequence>